<gene>
    <name evidence="8" type="ORF">TanjilG_05021</name>
</gene>
<feature type="transmembrane region" description="Helical" evidence="6">
    <location>
        <begin position="418"/>
        <end position="436"/>
    </location>
</feature>
<keyword evidence="3 6" id="KW-0812">Transmembrane</keyword>
<dbReference type="Pfam" id="PF00892">
    <property type="entry name" value="EamA"/>
    <property type="match status" value="1"/>
</dbReference>
<dbReference type="Gramene" id="OIW02428">
    <property type="protein sequence ID" value="OIW02428"/>
    <property type="gene ID" value="TanjilG_05021"/>
</dbReference>
<evidence type="ECO:0000256" key="6">
    <source>
        <dbReference type="SAM" id="Phobius"/>
    </source>
</evidence>
<dbReference type="GO" id="GO:0016020">
    <property type="term" value="C:membrane"/>
    <property type="evidence" value="ECO:0007669"/>
    <property type="project" value="UniProtKB-SubCell"/>
</dbReference>
<comment type="subcellular location">
    <subcellularLocation>
        <location evidence="1">Membrane</location>
        <topology evidence="1">Multi-pass membrane protein</topology>
    </subcellularLocation>
</comment>
<proteinExistence type="inferred from homology"/>
<keyword evidence="9" id="KW-1185">Reference proteome</keyword>
<feature type="transmembrane region" description="Helical" evidence="6">
    <location>
        <begin position="194"/>
        <end position="215"/>
    </location>
</feature>
<feature type="domain" description="EamA" evidence="7">
    <location>
        <begin position="164"/>
        <end position="288"/>
    </location>
</feature>
<evidence type="ECO:0000256" key="3">
    <source>
        <dbReference type="ARBA" id="ARBA00022692"/>
    </source>
</evidence>
<comment type="similarity">
    <text evidence="2">Belongs to the drug/metabolite transporter (DMT) superfamily. Plant drug/metabolite exporter (P-DME) (TC 2.A.7.4) family.</text>
</comment>
<accession>A0A4P1R5F5</accession>
<dbReference type="EMBL" id="CM007371">
    <property type="protein sequence ID" value="OIW02428.1"/>
    <property type="molecule type" value="Genomic_DNA"/>
</dbReference>
<feature type="transmembrane region" description="Helical" evidence="6">
    <location>
        <begin position="82"/>
        <end position="104"/>
    </location>
</feature>
<name>A0A4P1R5F5_LUPAN</name>
<dbReference type="PANTHER" id="PTHR31218">
    <property type="entry name" value="WAT1-RELATED PROTEIN"/>
    <property type="match status" value="1"/>
</dbReference>
<organism evidence="8 9">
    <name type="scientific">Lupinus angustifolius</name>
    <name type="common">Narrow-leaved blue lupine</name>
    <dbReference type="NCBI Taxonomy" id="3871"/>
    <lineage>
        <taxon>Eukaryota</taxon>
        <taxon>Viridiplantae</taxon>
        <taxon>Streptophyta</taxon>
        <taxon>Embryophyta</taxon>
        <taxon>Tracheophyta</taxon>
        <taxon>Spermatophyta</taxon>
        <taxon>Magnoliopsida</taxon>
        <taxon>eudicotyledons</taxon>
        <taxon>Gunneridae</taxon>
        <taxon>Pentapetalae</taxon>
        <taxon>rosids</taxon>
        <taxon>fabids</taxon>
        <taxon>Fabales</taxon>
        <taxon>Fabaceae</taxon>
        <taxon>Papilionoideae</taxon>
        <taxon>50 kb inversion clade</taxon>
        <taxon>genistoids sensu lato</taxon>
        <taxon>core genistoids</taxon>
        <taxon>Genisteae</taxon>
        <taxon>Lupinus</taxon>
    </lineage>
</organism>
<evidence type="ECO:0000256" key="4">
    <source>
        <dbReference type="ARBA" id="ARBA00022989"/>
    </source>
</evidence>
<keyword evidence="4 6" id="KW-1133">Transmembrane helix</keyword>
<feature type="transmembrane region" description="Helical" evidence="6">
    <location>
        <begin position="388"/>
        <end position="412"/>
    </location>
</feature>
<dbReference type="GO" id="GO:0022857">
    <property type="term" value="F:transmembrane transporter activity"/>
    <property type="evidence" value="ECO:0007669"/>
    <property type="project" value="InterPro"/>
</dbReference>
<feature type="transmembrane region" description="Helical" evidence="6">
    <location>
        <begin position="347"/>
        <end position="367"/>
    </location>
</feature>
<feature type="transmembrane region" description="Helical" evidence="6">
    <location>
        <begin position="258"/>
        <end position="279"/>
    </location>
</feature>
<dbReference type="InterPro" id="IPR037185">
    <property type="entry name" value="EmrE-like"/>
</dbReference>
<evidence type="ECO:0000256" key="1">
    <source>
        <dbReference type="ARBA" id="ARBA00004141"/>
    </source>
</evidence>
<evidence type="ECO:0000259" key="7">
    <source>
        <dbReference type="Pfam" id="PF00892"/>
    </source>
</evidence>
<evidence type="ECO:0000256" key="2">
    <source>
        <dbReference type="ARBA" id="ARBA00007635"/>
    </source>
</evidence>
<dbReference type="STRING" id="3871.A0A4P1R5F5"/>
<feature type="transmembrane region" description="Helical" evidence="6">
    <location>
        <begin position="162"/>
        <end position="182"/>
    </location>
</feature>
<evidence type="ECO:0000313" key="9">
    <source>
        <dbReference type="Proteomes" id="UP000188354"/>
    </source>
</evidence>
<evidence type="ECO:0000256" key="5">
    <source>
        <dbReference type="ARBA" id="ARBA00023136"/>
    </source>
</evidence>
<keyword evidence="5 6" id="KW-0472">Membrane</keyword>
<sequence>MCSGKMFNMAKPYLLTIALQFGMAGTYIFSMASLNHGMSRYVFVVYRNAIAAISLAPFALIFERPVVDQGFTFLGMQYTSASFASAIMNAVPSVTFVLAIIFRIERIKIMQFRSQVKVIGTLVSFGGAMLMTLYKGPEIHMFHSETIHHQHDSHSLQNHKNWVIGTLFILLGCVAWSSFYILQSITVKKYPAELSLSALICLMGALQSAVVALVADHRPQSWVIGWDFRLFGPLYTGIVSSGISYYVQGLVMQSRGPVFLTAFNPLCMIIVSALGSFFLGEHLHLGRMESMRIKQLGCQAKVIGTVVSLGGALLMAMYKGPLVNIMKSSTNHVGQPGNVNDPGADHWVMGACFLLIGCAGFSCFYILQGIVTSAIQFYVQGKVIKTTGPVFVTAFNPLRMIIVTALACILLAEKLYLGSIIGGVVVVMGLYLVVWGKSKEQKKHLIPQSPEKEINLQLPVTVPINESNNDNKTQFVADKNNDIEA</sequence>
<protein>
    <recommendedName>
        <fullName evidence="7">EamA domain-containing protein</fullName>
    </recommendedName>
</protein>
<feature type="transmembrane region" description="Helical" evidence="6">
    <location>
        <begin position="41"/>
        <end position="62"/>
    </location>
</feature>
<dbReference type="SUPFAM" id="SSF103481">
    <property type="entry name" value="Multidrug resistance efflux transporter EmrE"/>
    <property type="match status" value="2"/>
</dbReference>
<dbReference type="InterPro" id="IPR000620">
    <property type="entry name" value="EamA_dom"/>
</dbReference>
<feature type="transmembrane region" description="Helical" evidence="6">
    <location>
        <begin position="116"/>
        <end position="134"/>
    </location>
</feature>
<dbReference type="InterPro" id="IPR030184">
    <property type="entry name" value="WAT1-related"/>
</dbReference>
<reference evidence="8 9" key="1">
    <citation type="journal article" date="2017" name="Plant Biotechnol. J.">
        <title>A comprehensive draft genome sequence for lupin (Lupinus angustifolius), an emerging health food: insights into plant-microbe interactions and legume evolution.</title>
        <authorList>
            <person name="Hane J.K."/>
            <person name="Ming Y."/>
            <person name="Kamphuis L.G."/>
            <person name="Nelson M.N."/>
            <person name="Garg G."/>
            <person name="Atkins C.A."/>
            <person name="Bayer P.E."/>
            <person name="Bravo A."/>
            <person name="Bringans S."/>
            <person name="Cannon S."/>
            <person name="Edwards D."/>
            <person name="Foley R."/>
            <person name="Gao L.L."/>
            <person name="Harrison M.J."/>
            <person name="Huang W."/>
            <person name="Hurgobin B."/>
            <person name="Li S."/>
            <person name="Liu C.W."/>
            <person name="McGrath A."/>
            <person name="Morahan G."/>
            <person name="Murray J."/>
            <person name="Weller J."/>
            <person name="Jian J."/>
            <person name="Singh K.B."/>
        </authorList>
    </citation>
    <scope>NUCLEOTIDE SEQUENCE [LARGE SCALE GENOMIC DNA]</scope>
    <source>
        <strain evidence="9">cv. Tanjil</strain>
        <tissue evidence="8">Whole plant</tissue>
    </source>
</reference>
<feature type="transmembrane region" description="Helical" evidence="6">
    <location>
        <begin position="12"/>
        <end position="29"/>
    </location>
</feature>
<evidence type="ECO:0000313" key="8">
    <source>
        <dbReference type="EMBL" id="OIW02428.1"/>
    </source>
</evidence>
<dbReference type="AlphaFoldDB" id="A0A4P1R5F5"/>
<dbReference type="Proteomes" id="UP000188354">
    <property type="component" value="Chromosome LG11"/>
</dbReference>
<feature type="transmembrane region" description="Helical" evidence="6">
    <location>
        <begin position="300"/>
        <end position="318"/>
    </location>
</feature>